<dbReference type="RefSeq" id="XP_037161851.1">
    <property type="nucleotide sequence ID" value="XM_037311194.1"/>
</dbReference>
<sequence>MARRLGKEKNSENLAGTQARCCYISGISEGQYGYGRHSTVKTSMRSGKTSDMVFLDELKPSDVLQKNAKTRTATATPLQILSSQGLQGLWMFGETRQAMGVHLRSTSHGGHGY</sequence>
<comment type="caution">
    <text evidence="1">The sequence shown here is derived from an EMBL/GenBank/DDBJ whole genome shotgun (WGS) entry which is preliminary data.</text>
</comment>
<protein>
    <submittedName>
        <fullName evidence="1">Uncharacterized protein</fullName>
    </submittedName>
</protein>
<name>A0A8H6FPP8_9LECA</name>
<reference evidence="1 2" key="1">
    <citation type="journal article" date="2020" name="Genomics">
        <title>Complete, high-quality genomes from long-read metagenomic sequencing of two wolf lichen thalli reveals enigmatic genome architecture.</title>
        <authorList>
            <person name="McKenzie S.K."/>
            <person name="Walston R.F."/>
            <person name="Allen J.L."/>
        </authorList>
    </citation>
    <scope>NUCLEOTIDE SEQUENCE [LARGE SCALE GENOMIC DNA]</scope>
    <source>
        <strain evidence="1">WasteWater2</strain>
    </source>
</reference>
<accession>A0A8H6FPP8</accession>
<gene>
    <name evidence="1" type="ORF">HO173_009303</name>
</gene>
<evidence type="ECO:0000313" key="1">
    <source>
        <dbReference type="EMBL" id="KAF6232424.1"/>
    </source>
</evidence>
<organism evidence="1 2">
    <name type="scientific">Letharia columbiana</name>
    <dbReference type="NCBI Taxonomy" id="112416"/>
    <lineage>
        <taxon>Eukaryota</taxon>
        <taxon>Fungi</taxon>
        <taxon>Dikarya</taxon>
        <taxon>Ascomycota</taxon>
        <taxon>Pezizomycotina</taxon>
        <taxon>Lecanoromycetes</taxon>
        <taxon>OSLEUM clade</taxon>
        <taxon>Lecanoromycetidae</taxon>
        <taxon>Lecanorales</taxon>
        <taxon>Lecanorineae</taxon>
        <taxon>Parmeliaceae</taxon>
        <taxon>Letharia</taxon>
    </lineage>
</organism>
<dbReference type="EMBL" id="JACCJC010000048">
    <property type="protein sequence ID" value="KAF6232424.1"/>
    <property type="molecule type" value="Genomic_DNA"/>
</dbReference>
<dbReference type="Proteomes" id="UP000578531">
    <property type="component" value="Unassembled WGS sequence"/>
</dbReference>
<keyword evidence="2" id="KW-1185">Reference proteome</keyword>
<proteinExistence type="predicted"/>
<evidence type="ECO:0000313" key="2">
    <source>
        <dbReference type="Proteomes" id="UP000578531"/>
    </source>
</evidence>
<dbReference type="AlphaFoldDB" id="A0A8H6FPP8"/>
<dbReference type="GeneID" id="59290955"/>